<feature type="domain" description="WDHD1 first WD40" evidence="1">
    <location>
        <begin position="78"/>
        <end position="281"/>
    </location>
</feature>
<dbReference type="GO" id="GO:0043596">
    <property type="term" value="C:nuclear replication fork"/>
    <property type="evidence" value="ECO:0007669"/>
    <property type="project" value="TreeGrafter"/>
</dbReference>
<dbReference type="PANTHER" id="PTHR19932:SF10">
    <property type="entry name" value="WD REPEAT AND HMG-BOX DNA-BINDING PROTEIN 1"/>
    <property type="match status" value="1"/>
</dbReference>
<dbReference type="SMART" id="SM00320">
    <property type="entry name" value="WD40"/>
    <property type="match status" value="2"/>
</dbReference>
<dbReference type="GO" id="GO:0006281">
    <property type="term" value="P:DNA repair"/>
    <property type="evidence" value="ECO:0007669"/>
    <property type="project" value="TreeGrafter"/>
</dbReference>
<dbReference type="GO" id="GO:0006261">
    <property type="term" value="P:DNA-templated DNA replication"/>
    <property type="evidence" value="ECO:0007669"/>
    <property type="project" value="TreeGrafter"/>
</dbReference>
<dbReference type="SUPFAM" id="SSF50978">
    <property type="entry name" value="WD40 repeat-like"/>
    <property type="match status" value="1"/>
</dbReference>
<proteinExistence type="predicted"/>
<dbReference type="GO" id="GO:0000278">
    <property type="term" value="P:mitotic cell cycle"/>
    <property type="evidence" value="ECO:0007669"/>
    <property type="project" value="TreeGrafter"/>
</dbReference>
<dbReference type="AlphaFoldDB" id="A0A915HK72"/>
<accession>A0A915HK72</accession>
<protein>
    <recommendedName>
        <fullName evidence="1">WDHD1 first WD40 domain-containing protein</fullName>
    </recommendedName>
</protein>
<name>A0A915HK72_ROMCU</name>
<dbReference type="Proteomes" id="UP000887565">
    <property type="component" value="Unplaced"/>
</dbReference>
<dbReference type="Gene3D" id="2.130.10.10">
    <property type="entry name" value="YVTN repeat-like/Quinoprotein amine dehydrogenase"/>
    <property type="match status" value="1"/>
</dbReference>
<sequence>MLGTLLLSISRSGSRHANQRPGGADKLAWQWSAKERNGYEFLLNTDLGEIRSRHWEKGKKSKKDILVCLERGNAEILRIFTCGSDGDARVWSDFENDDPTSYRVGEIATAVCVHENTMFVSDENGFINSFELPTGVKIESVCKFTLPVNHMEISVNGRYLLACSSDFKLKLIDLDDGNTQILFGLDDNLTHPFCSVAIDPKIRHIAASSCDGSVKVWVISKPAKAVAALKILPKFNDISLTRPLSRLQFEPNDGQILAVPVGNSVNLYSSDSWGLKKELKVVSSINEVQSAIVFV</sequence>
<evidence type="ECO:0000259" key="1">
    <source>
        <dbReference type="Pfam" id="PF24817"/>
    </source>
</evidence>
<evidence type="ECO:0000313" key="3">
    <source>
        <dbReference type="WBParaSite" id="nRc.2.0.1.t01736-RA"/>
    </source>
</evidence>
<dbReference type="GO" id="GO:0003682">
    <property type="term" value="F:chromatin binding"/>
    <property type="evidence" value="ECO:0007669"/>
    <property type="project" value="TreeGrafter"/>
</dbReference>
<evidence type="ECO:0000313" key="2">
    <source>
        <dbReference type="Proteomes" id="UP000887565"/>
    </source>
</evidence>
<dbReference type="PANTHER" id="PTHR19932">
    <property type="entry name" value="WD REPEAT AND HMG-BOX DNA BINDING PROTEIN"/>
    <property type="match status" value="1"/>
</dbReference>
<organism evidence="2 3">
    <name type="scientific">Romanomermis culicivorax</name>
    <name type="common">Nematode worm</name>
    <dbReference type="NCBI Taxonomy" id="13658"/>
    <lineage>
        <taxon>Eukaryota</taxon>
        <taxon>Metazoa</taxon>
        <taxon>Ecdysozoa</taxon>
        <taxon>Nematoda</taxon>
        <taxon>Enoplea</taxon>
        <taxon>Dorylaimia</taxon>
        <taxon>Mermithida</taxon>
        <taxon>Mermithoidea</taxon>
        <taxon>Mermithidae</taxon>
        <taxon>Romanomermis</taxon>
    </lineage>
</organism>
<dbReference type="WBParaSite" id="nRc.2.0.1.t01736-RA">
    <property type="protein sequence ID" value="nRc.2.0.1.t01736-RA"/>
    <property type="gene ID" value="nRc.2.0.1.g01736"/>
</dbReference>
<dbReference type="Pfam" id="PF24817">
    <property type="entry name" value="WD40_WDHD1_1st"/>
    <property type="match status" value="1"/>
</dbReference>
<dbReference type="InterPro" id="IPR057646">
    <property type="entry name" value="WD40_WDHD1_1st"/>
</dbReference>
<keyword evidence="2" id="KW-1185">Reference proteome</keyword>
<reference evidence="3" key="1">
    <citation type="submission" date="2022-11" db="UniProtKB">
        <authorList>
            <consortium name="WormBaseParasite"/>
        </authorList>
    </citation>
    <scope>IDENTIFICATION</scope>
</reference>
<dbReference type="InterPro" id="IPR015943">
    <property type="entry name" value="WD40/YVTN_repeat-like_dom_sf"/>
</dbReference>
<dbReference type="InterPro" id="IPR036322">
    <property type="entry name" value="WD40_repeat_dom_sf"/>
</dbReference>
<dbReference type="InterPro" id="IPR001680">
    <property type="entry name" value="WD40_rpt"/>
</dbReference>